<protein>
    <recommendedName>
        <fullName evidence="1">Flagellar Assembly Protein A N-terminal region domain-containing protein</fullName>
    </recommendedName>
</protein>
<dbReference type="PANTHER" id="PTHR38032">
    <property type="entry name" value="POLYMERASE-RELATED"/>
    <property type="match status" value="1"/>
</dbReference>
<dbReference type="Pfam" id="PF03961">
    <property type="entry name" value="FapA"/>
    <property type="match status" value="1"/>
</dbReference>
<dbReference type="Pfam" id="PF20250">
    <property type="entry name" value="FapA_N"/>
    <property type="match status" value="1"/>
</dbReference>
<keyword evidence="3" id="KW-1185">Reference proteome</keyword>
<proteinExistence type="predicted"/>
<organism evidence="2 3">
    <name type="scientific">Propionispora vibrioides</name>
    <dbReference type="NCBI Taxonomy" id="112903"/>
    <lineage>
        <taxon>Bacteria</taxon>
        <taxon>Bacillati</taxon>
        <taxon>Bacillota</taxon>
        <taxon>Negativicutes</taxon>
        <taxon>Selenomonadales</taxon>
        <taxon>Sporomusaceae</taxon>
        <taxon>Propionispora</taxon>
    </lineage>
</organism>
<feature type="domain" description="Flagellar Assembly Protein A N-terminal region" evidence="1">
    <location>
        <begin position="84"/>
        <end position="251"/>
    </location>
</feature>
<dbReference type="EMBL" id="FODY01000005">
    <property type="protein sequence ID" value="SEO80622.1"/>
    <property type="molecule type" value="Genomic_DNA"/>
</dbReference>
<dbReference type="RefSeq" id="WP_091744892.1">
    <property type="nucleotide sequence ID" value="NZ_FODY01000005.1"/>
</dbReference>
<dbReference type="Gene3D" id="2.40.50.100">
    <property type="match status" value="1"/>
</dbReference>
<accession>A0A1H8SPH7</accession>
<dbReference type="AlphaFoldDB" id="A0A1H8SPH7"/>
<reference evidence="2 3" key="1">
    <citation type="submission" date="2016-10" db="EMBL/GenBank/DDBJ databases">
        <authorList>
            <person name="de Groot N.N."/>
        </authorList>
    </citation>
    <scope>NUCLEOTIDE SEQUENCE [LARGE SCALE GENOMIC DNA]</scope>
    <source>
        <strain evidence="2 3">DSM 13305</strain>
    </source>
</reference>
<dbReference type="STRING" id="112903.SAMN04490178_105147"/>
<dbReference type="InterPro" id="IPR046865">
    <property type="entry name" value="FapA_b_solenoid"/>
</dbReference>
<dbReference type="InterPro" id="IPR046866">
    <property type="entry name" value="FapA_N"/>
</dbReference>
<evidence type="ECO:0000313" key="2">
    <source>
        <dbReference type="EMBL" id="SEO80622.1"/>
    </source>
</evidence>
<evidence type="ECO:0000259" key="1">
    <source>
        <dbReference type="Pfam" id="PF20250"/>
    </source>
</evidence>
<dbReference type="InterPro" id="IPR005646">
    <property type="entry name" value="FapA"/>
</dbReference>
<dbReference type="Proteomes" id="UP000198847">
    <property type="component" value="Unassembled WGS sequence"/>
</dbReference>
<gene>
    <name evidence="2" type="ORF">SAMN04490178_105147</name>
</gene>
<evidence type="ECO:0000313" key="3">
    <source>
        <dbReference type="Proteomes" id="UP000198847"/>
    </source>
</evidence>
<sequence>MSENVNVLENSIDGYFQVSLQEDGCYLTVFPPRDGGVPVDEALIFEELNKREINHCDKVLVQQVIREAAGKSILIAPAEAEPVIRVLVSRDKMEATLQIEVQGPVRPALQDKVMEQIAKSGVTFGVDADAIHTAINQPGREIIFARGQQPIHGNNAYIQYFVSTESQGRPLEMADGRVDFKNLNLFTVVQPGDLLAQKYPATQGEQGINVLGQVLPAKPGKDLLLPMGKNVEVGEPNQLVASIAGQVQIVNKKVSVIPLIEIKGDVDFSTGNIEFVGSVNIRGSVQPGFFVKAEGNVDVAGTVSGGIVEGKNVIIKRGIQGMSRGYIHARENLITQFIENATVSAGNEVQVSEAILHSRVSAGKKVVVEGKRGLITGGTISAGEEIRAQNVGNHMAVPTELEVGVNPPLREEYQNLRTEIRKVEVSLDQTQKALTILKAMNQNTMTQDKREMMLKLTKAQFHLVGQLGNMRKRWEEIEAALEEMKAGRIKVANTLYPGVKVIIGTLIKPIRETVQFACLFAEDGEIRVGTFK</sequence>
<name>A0A1H8SPH7_9FIRM</name>
<dbReference type="PANTHER" id="PTHR38032:SF1">
    <property type="entry name" value="RNA-BINDING PROTEIN KHPB N-TERMINAL DOMAIN-CONTAINING PROTEIN"/>
    <property type="match status" value="1"/>
</dbReference>
<dbReference type="OrthoDB" id="9816426at2"/>